<gene>
    <name evidence="1" type="ORF">HLUCCX10_15605</name>
</gene>
<dbReference type="Proteomes" id="UP000050421">
    <property type="component" value="Unassembled WGS sequence"/>
</dbReference>
<name>A0A0P7X6N4_9BACT</name>
<reference evidence="1 2" key="1">
    <citation type="submission" date="2015-09" db="EMBL/GenBank/DDBJ databases">
        <title>Identification and resolution of microdiversity through metagenomic sequencing of parallel consortia.</title>
        <authorList>
            <person name="Nelson W.C."/>
            <person name="Romine M.F."/>
            <person name="Lindemann S.R."/>
        </authorList>
    </citation>
    <scope>NUCLEOTIDE SEQUENCE [LARGE SCALE GENOMIC DNA]</scope>
    <source>
        <strain evidence="1">HL-49</strain>
    </source>
</reference>
<dbReference type="PATRIC" id="fig|1305737.6.peg.91"/>
<comment type="caution">
    <text evidence="1">The sequence shown here is derived from an EMBL/GenBank/DDBJ whole genome shotgun (WGS) entry which is preliminary data.</text>
</comment>
<dbReference type="eggNOG" id="ENOG50331PZ">
    <property type="taxonomic scope" value="Bacteria"/>
</dbReference>
<dbReference type="EMBL" id="LJXT01000128">
    <property type="protein sequence ID" value="KPQ10676.1"/>
    <property type="molecule type" value="Genomic_DNA"/>
</dbReference>
<dbReference type="OrthoDB" id="675330at2"/>
<evidence type="ECO:0008006" key="3">
    <source>
        <dbReference type="Google" id="ProtNLM"/>
    </source>
</evidence>
<evidence type="ECO:0000313" key="2">
    <source>
        <dbReference type="Proteomes" id="UP000050421"/>
    </source>
</evidence>
<accession>A0A0P7X6N4</accession>
<evidence type="ECO:0000313" key="1">
    <source>
        <dbReference type="EMBL" id="KPQ10676.1"/>
    </source>
</evidence>
<proteinExistence type="predicted"/>
<sequence>MKKFGIFLILNFLIILSVQAQRRGIDRERLEAARIAFITTRLDLSPEQAQNFWPIFNEFNEQREEKLKEIADLNPSTSTNLMSKEDALSRIQKRFELQRKLIEDEEAFVQKAATVISYQQILQLNSINREFARSIYQRQRQNRNP</sequence>
<dbReference type="AlphaFoldDB" id="A0A0P7X6N4"/>
<organism evidence="1 2">
    <name type="scientific">Algoriphagus marincola HL-49</name>
    <dbReference type="NCBI Taxonomy" id="1305737"/>
    <lineage>
        <taxon>Bacteria</taxon>
        <taxon>Pseudomonadati</taxon>
        <taxon>Bacteroidota</taxon>
        <taxon>Cytophagia</taxon>
        <taxon>Cytophagales</taxon>
        <taxon>Cyclobacteriaceae</taxon>
        <taxon>Algoriphagus</taxon>
    </lineage>
</organism>
<dbReference type="STRING" id="1305737.GCA_000526355_01218"/>
<protein>
    <recommendedName>
        <fullName evidence="3">Sensor of ECF-type sigma factor</fullName>
    </recommendedName>
</protein>